<reference evidence="3" key="1">
    <citation type="journal article" date="2019" name="Int. J. Syst. Evol. Microbiol.">
        <title>The Global Catalogue of Microorganisms (GCM) 10K type strain sequencing project: providing services to taxonomists for standard genome sequencing and annotation.</title>
        <authorList>
            <consortium name="The Broad Institute Genomics Platform"/>
            <consortium name="The Broad Institute Genome Sequencing Center for Infectious Disease"/>
            <person name="Wu L."/>
            <person name="Ma J."/>
        </authorList>
    </citation>
    <scope>NUCLEOTIDE SEQUENCE [LARGE SCALE GENOMIC DNA]</scope>
    <source>
        <strain evidence="3">CCM 8903</strain>
    </source>
</reference>
<feature type="compositionally biased region" description="Low complexity" evidence="1">
    <location>
        <begin position="140"/>
        <end position="149"/>
    </location>
</feature>
<evidence type="ECO:0000256" key="1">
    <source>
        <dbReference type="SAM" id="MobiDB-lite"/>
    </source>
</evidence>
<accession>A0ABW4E4B3</accession>
<dbReference type="Proteomes" id="UP001597252">
    <property type="component" value="Unassembled WGS sequence"/>
</dbReference>
<name>A0ABW4E4B3_9LACO</name>
<dbReference type="RefSeq" id="WP_125752812.1">
    <property type="nucleotide sequence ID" value="NZ_JBHTON010000014.1"/>
</dbReference>
<feature type="compositionally biased region" description="Polar residues" evidence="1">
    <location>
        <begin position="179"/>
        <end position="206"/>
    </location>
</feature>
<sequence>MMVQMPYLESYVQFPTGRMTLTQIQQIFTTIPFEIDLIDHTDHFSWYSNQPQREHVRTLKDLGEHVQKCHPAKAWPIVAKIIQSFKDGSRDAVARPLVMNGHRVFIQYFALRDVNGEYLGTIEFTGSAEPILQALENGGWSDASSGASKADGKTGVPAVTDADTGASTHPETGAVADAGTSQTDAYSGASQSDSTGPFSDSGQATDAMTGASEY</sequence>
<gene>
    <name evidence="2" type="ORF">ACFQ5J_05740</name>
</gene>
<dbReference type="Pfam" id="PF13596">
    <property type="entry name" value="PAS_10"/>
    <property type="match status" value="1"/>
</dbReference>
<evidence type="ECO:0000313" key="3">
    <source>
        <dbReference type="Proteomes" id="UP001597252"/>
    </source>
</evidence>
<protein>
    <submittedName>
        <fullName evidence="2">PAS domain-containing protein</fullName>
    </submittedName>
</protein>
<proteinExistence type="predicted"/>
<dbReference type="Gene3D" id="3.30.450.20">
    <property type="entry name" value="PAS domain"/>
    <property type="match status" value="1"/>
</dbReference>
<evidence type="ECO:0000313" key="2">
    <source>
        <dbReference type="EMBL" id="MFD1484727.1"/>
    </source>
</evidence>
<feature type="region of interest" description="Disordered" evidence="1">
    <location>
        <begin position="140"/>
        <end position="214"/>
    </location>
</feature>
<organism evidence="2 3">
    <name type="scientific">Lacticaseibacillus baoqingensis</name>
    <dbReference type="NCBI Taxonomy" id="2486013"/>
    <lineage>
        <taxon>Bacteria</taxon>
        <taxon>Bacillati</taxon>
        <taxon>Bacillota</taxon>
        <taxon>Bacilli</taxon>
        <taxon>Lactobacillales</taxon>
        <taxon>Lactobacillaceae</taxon>
        <taxon>Lacticaseibacillus</taxon>
    </lineage>
</organism>
<dbReference type="EMBL" id="JBHTON010000014">
    <property type="protein sequence ID" value="MFD1484727.1"/>
    <property type="molecule type" value="Genomic_DNA"/>
</dbReference>
<comment type="caution">
    <text evidence="2">The sequence shown here is derived from an EMBL/GenBank/DDBJ whole genome shotgun (WGS) entry which is preliminary data.</text>
</comment>
<keyword evidence="3" id="KW-1185">Reference proteome</keyword>